<keyword evidence="2" id="KW-0614">Plasmid</keyword>
<sequence length="133" mass="14695">MDKTALNLRVVIFERSNRTKERPNDPGSEFKPNAWPGPFRSPASHSPCSKDGSERSLSSRKTRPGSDPSDSRAACKMTLYSGLSSNSGKSSRQGTESLVSTYPSRQLPRTIQSTLKLLTGRDFKPYTPLRFAT</sequence>
<name>C8X5T9_DESRD</name>
<dbReference type="AlphaFoldDB" id="C8X5T9"/>
<geneLocation type="plasmid" evidence="2 3">
    <name>pDRET01</name>
</geneLocation>
<organism evidence="2 3">
    <name type="scientific">Desulfohalobium retbaense (strain ATCC 49708 / DSM 5692 / JCM 16813 / HR100)</name>
    <dbReference type="NCBI Taxonomy" id="485915"/>
    <lineage>
        <taxon>Bacteria</taxon>
        <taxon>Pseudomonadati</taxon>
        <taxon>Thermodesulfobacteriota</taxon>
        <taxon>Desulfovibrionia</taxon>
        <taxon>Desulfovibrionales</taxon>
        <taxon>Desulfohalobiaceae</taxon>
        <taxon>Desulfohalobium</taxon>
    </lineage>
</organism>
<evidence type="ECO:0000256" key="1">
    <source>
        <dbReference type="SAM" id="MobiDB-lite"/>
    </source>
</evidence>
<feature type="compositionally biased region" description="Low complexity" evidence="1">
    <location>
        <begin position="81"/>
        <end position="94"/>
    </location>
</feature>
<keyword evidence="3" id="KW-1185">Reference proteome</keyword>
<dbReference type="EMBL" id="CP001735">
    <property type="protein sequence ID" value="ACV69786.1"/>
    <property type="molecule type" value="Genomic_DNA"/>
</dbReference>
<evidence type="ECO:0000313" key="3">
    <source>
        <dbReference type="Proteomes" id="UP000001052"/>
    </source>
</evidence>
<feature type="compositionally biased region" description="Polar residues" evidence="1">
    <location>
        <begin position="95"/>
        <end position="109"/>
    </location>
</feature>
<accession>C8X5T9</accession>
<dbReference type="HOGENOM" id="CLU_1903326_0_0_7"/>
<reference evidence="2 3" key="1">
    <citation type="journal article" date="2010" name="Stand. Genomic Sci.">
        <title>Complete genome sequence of Desulfohalobium retbaense type strain (HR(100)).</title>
        <authorList>
            <person name="Spring S."/>
            <person name="Nolan M."/>
            <person name="Lapidus A."/>
            <person name="Glavina Del Rio T."/>
            <person name="Copeland A."/>
            <person name="Tice H."/>
            <person name="Cheng J.F."/>
            <person name="Lucas S."/>
            <person name="Land M."/>
            <person name="Chen F."/>
            <person name="Bruce D."/>
            <person name="Goodwin L."/>
            <person name="Pitluck S."/>
            <person name="Ivanova N."/>
            <person name="Mavromatis K."/>
            <person name="Mikhailova N."/>
            <person name="Pati A."/>
            <person name="Chen A."/>
            <person name="Palaniappan K."/>
            <person name="Hauser L."/>
            <person name="Chang Y.J."/>
            <person name="Jeffries C.D."/>
            <person name="Munk C."/>
            <person name="Kiss H."/>
            <person name="Chain P."/>
            <person name="Han C."/>
            <person name="Brettin T."/>
            <person name="Detter J.C."/>
            <person name="Schuler E."/>
            <person name="Goker M."/>
            <person name="Rohde M."/>
            <person name="Bristow J."/>
            <person name="Eisen J.A."/>
            <person name="Markowitz V."/>
            <person name="Hugenholtz P."/>
            <person name="Kyrpides N.C."/>
            <person name="Klenk H.P."/>
        </authorList>
    </citation>
    <scope>NUCLEOTIDE SEQUENCE [LARGE SCALE GENOMIC DNA]</scope>
    <source>
        <strain evidence="2 3">DSM 5692</strain>
        <plasmid evidence="3">Plasmid pDRET01</plasmid>
    </source>
</reference>
<gene>
    <name evidence="2" type="ORF">Dret_2505</name>
</gene>
<dbReference type="KEGG" id="drt:Dret_2505"/>
<dbReference type="Proteomes" id="UP000001052">
    <property type="component" value="Plasmid pDRET01"/>
</dbReference>
<proteinExistence type="predicted"/>
<feature type="compositionally biased region" description="Basic and acidic residues" evidence="1">
    <location>
        <begin position="15"/>
        <end position="24"/>
    </location>
</feature>
<evidence type="ECO:0000313" key="2">
    <source>
        <dbReference type="EMBL" id="ACV69786.1"/>
    </source>
</evidence>
<feature type="region of interest" description="Disordered" evidence="1">
    <location>
        <begin position="13"/>
        <end position="109"/>
    </location>
</feature>
<protein>
    <submittedName>
        <fullName evidence="2">Uncharacterized protein</fullName>
    </submittedName>
</protein>